<dbReference type="PANTHER" id="PTHR23035:SF1">
    <property type="entry name" value="CILIA- AND FLAGELLA-ASSOCIATED PROTEIN 97"/>
    <property type="match status" value="1"/>
</dbReference>
<keyword evidence="4" id="KW-1185">Reference proteome</keyword>
<protein>
    <submittedName>
        <fullName evidence="3">Uncharacterized protein</fullName>
    </submittedName>
</protein>
<dbReference type="Proteomes" id="UP001153620">
    <property type="component" value="Chromosome 3"/>
</dbReference>
<evidence type="ECO:0000256" key="2">
    <source>
        <dbReference type="SAM" id="MobiDB-lite"/>
    </source>
</evidence>
<organism evidence="3 4">
    <name type="scientific">Chironomus riparius</name>
    <dbReference type="NCBI Taxonomy" id="315576"/>
    <lineage>
        <taxon>Eukaryota</taxon>
        <taxon>Metazoa</taxon>
        <taxon>Ecdysozoa</taxon>
        <taxon>Arthropoda</taxon>
        <taxon>Hexapoda</taxon>
        <taxon>Insecta</taxon>
        <taxon>Pterygota</taxon>
        <taxon>Neoptera</taxon>
        <taxon>Endopterygota</taxon>
        <taxon>Diptera</taxon>
        <taxon>Nematocera</taxon>
        <taxon>Chironomoidea</taxon>
        <taxon>Chironomidae</taxon>
        <taxon>Chironominae</taxon>
        <taxon>Chironomus</taxon>
    </lineage>
</organism>
<accession>A0A9N9WWC1</accession>
<dbReference type="InterPro" id="IPR038791">
    <property type="entry name" value="Cfap97/Hemingway"/>
</dbReference>
<feature type="compositionally biased region" description="Basic and acidic residues" evidence="2">
    <location>
        <begin position="24"/>
        <end position="36"/>
    </location>
</feature>
<reference evidence="3" key="2">
    <citation type="submission" date="2022-10" db="EMBL/GenBank/DDBJ databases">
        <authorList>
            <consortium name="ENA_rothamsted_submissions"/>
            <consortium name="culmorum"/>
            <person name="King R."/>
        </authorList>
    </citation>
    <scope>NUCLEOTIDE SEQUENCE</scope>
</reference>
<proteinExistence type="inferred from homology"/>
<dbReference type="OrthoDB" id="515313at2759"/>
<reference evidence="3" key="1">
    <citation type="submission" date="2022-01" db="EMBL/GenBank/DDBJ databases">
        <authorList>
            <person name="King R."/>
        </authorList>
    </citation>
    <scope>NUCLEOTIDE SEQUENCE</scope>
</reference>
<sequence>MSGKRNSLAKSTRDTKSIASNEPNNHHDMKKSKTDYDKNEELLRKYIYPEDYTASMSLMTIASALPDTDNMDSTGDKVNSKSSSYDNDAATSFDDVDYSEYDFDDEEEDATCNVKFNFRMFRDAIDEIPISDKKKYKNGTRSSLTFSNQRVKEIERDNRILLEKIMRNGPLGDSFVKQQSRINNQRKKVKSAAEVNRQKKQHQINYENQLLKRKLDKIATRRASVSSSLG</sequence>
<comment type="similarity">
    <text evidence="1">Belongs to the CFAP97 family.</text>
</comment>
<gene>
    <name evidence="3" type="ORF">CHIRRI_LOCUS10860</name>
</gene>
<dbReference type="EMBL" id="OU895879">
    <property type="protein sequence ID" value="CAG9808014.1"/>
    <property type="molecule type" value="Genomic_DNA"/>
</dbReference>
<evidence type="ECO:0000313" key="4">
    <source>
        <dbReference type="Proteomes" id="UP001153620"/>
    </source>
</evidence>
<feature type="region of interest" description="Disordered" evidence="2">
    <location>
        <begin position="67"/>
        <end position="86"/>
    </location>
</feature>
<evidence type="ECO:0000256" key="1">
    <source>
        <dbReference type="ARBA" id="ARBA00008315"/>
    </source>
</evidence>
<dbReference type="AlphaFoldDB" id="A0A9N9WWC1"/>
<evidence type="ECO:0000313" key="3">
    <source>
        <dbReference type="EMBL" id="CAG9808014.1"/>
    </source>
</evidence>
<feature type="region of interest" description="Disordered" evidence="2">
    <location>
        <begin position="1"/>
        <end position="36"/>
    </location>
</feature>
<name>A0A9N9WWC1_9DIPT</name>
<feature type="compositionally biased region" description="Polar residues" evidence="2">
    <location>
        <begin position="1"/>
        <end position="10"/>
    </location>
</feature>
<dbReference type="PANTHER" id="PTHR23035">
    <property type="entry name" value="CILIA- AND FLAGELLA-ASSOCIATED PROTEIN 97-RELATED"/>
    <property type="match status" value="1"/>
</dbReference>
<dbReference type="Pfam" id="PF13879">
    <property type="entry name" value="Hmw_CFAP97"/>
    <property type="match status" value="1"/>
</dbReference>
<dbReference type="InterPro" id="IPR029488">
    <property type="entry name" value="Hmw/CFAP97"/>
</dbReference>